<dbReference type="Proteomes" id="UP001139333">
    <property type="component" value="Unassembled WGS sequence"/>
</dbReference>
<dbReference type="InterPro" id="IPR003675">
    <property type="entry name" value="Rce1/LyrA-like_dom"/>
</dbReference>
<reference evidence="3" key="1">
    <citation type="submission" date="2022-01" db="EMBL/GenBank/DDBJ databases">
        <title>Whole genome-based taxonomy of the Shewanellaceae.</title>
        <authorList>
            <person name="Martin-Rodriguez A.J."/>
        </authorList>
    </citation>
    <scope>NUCLEOTIDE SEQUENCE</scope>
    <source>
        <strain evidence="3">DSM 16422</strain>
    </source>
</reference>
<proteinExistence type="predicted"/>
<dbReference type="GO" id="GO:0004175">
    <property type="term" value="F:endopeptidase activity"/>
    <property type="evidence" value="ECO:0007669"/>
    <property type="project" value="UniProtKB-ARBA"/>
</dbReference>
<organism evidence="3 4">
    <name type="scientific">Shewanella gaetbuli</name>
    <dbReference type="NCBI Taxonomy" id="220752"/>
    <lineage>
        <taxon>Bacteria</taxon>
        <taxon>Pseudomonadati</taxon>
        <taxon>Pseudomonadota</taxon>
        <taxon>Gammaproteobacteria</taxon>
        <taxon>Alteromonadales</taxon>
        <taxon>Shewanellaceae</taxon>
        <taxon>Shewanella</taxon>
    </lineage>
</organism>
<evidence type="ECO:0000259" key="2">
    <source>
        <dbReference type="Pfam" id="PF02517"/>
    </source>
</evidence>
<keyword evidence="4" id="KW-1185">Reference proteome</keyword>
<feature type="transmembrane region" description="Helical" evidence="1">
    <location>
        <begin position="72"/>
        <end position="93"/>
    </location>
</feature>
<comment type="caution">
    <text evidence="3">The sequence shown here is derived from an EMBL/GenBank/DDBJ whole genome shotgun (WGS) entry which is preliminary data.</text>
</comment>
<feature type="transmembrane region" description="Helical" evidence="1">
    <location>
        <begin position="32"/>
        <end position="60"/>
    </location>
</feature>
<evidence type="ECO:0000313" key="3">
    <source>
        <dbReference type="EMBL" id="MCL1142530.1"/>
    </source>
</evidence>
<gene>
    <name evidence="3" type="ORF">L2672_07495</name>
</gene>
<dbReference type="GO" id="GO:0008237">
    <property type="term" value="F:metallopeptidase activity"/>
    <property type="evidence" value="ECO:0007669"/>
    <property type="project" value="UniProtKB-KW"/>
</dbReference>
<accession>A0A9X1ZMD0</accession>
<keyword evidence="3" id="KW-0482">Metalloprotease</keyword>
<dbReference type="GO" id="GO:0080120">
    <property type="term" value="P:CAAX-box protein maturation"/>
    <property type="evidence" value="ECO:0007669"/>
    <property type="project" value="UniProtKB-ARBA"/>
</dbReference>
<name>A0A9X1ZMD0_9GAMM</name>
<evidence type="ECO:0000256" key="1">
    <source>
        <dbReference type="SAM" id="Phobius"/>
    </source>
</evidence>
<dbReference type="EMBL" id="JAKIKP010000004">
    <property type="protein sequence ID" value="MCL1142530.1"/>
    <property type="molecule type" value="Genomic_DNA"/>
</dbReference>
<dbReference type="RefSeq" id="WP_248995210.1">
    <property type="nucleotide sequence ID" value="NZ_JAKIKP010000004.1"/>
</dbReference>
<keyword evidence="1" id="KW-1133">Transmembrane helix</keyword>
<dbReference type="AlphaFoldDB" id="A0A9X1ZMD0"/>
<feature type="transmembrane region" description="Helical" evidence="1">
    <location>
        <begin position="206"/>
        <end position="239"/>
    </location>
</feature>
<keyword evidence="1" id="KW-0472">Membrane</keyword>
<feature type="transmembrane region" description="Helical" evidence="1">
    <location>
        <begin position="173"/>
        <end position="194"/>
    </location>
</feature>
<feature type="transmembrane region" description="Helical" evidence="1">
    <location>
        <begin position="145"/>
        <end position="167"/>
    </location>
</feature>
<keyword evidence="1" id="KW-0812">Transmembrane</keyword>
<feature type="transmembrane region" description="Helical" evidence="1">
    <location>
        <begin position="251"/>
        <end position="274"/>
    </location>
</feature>
<keyword evidence="3" id="KW-0378">Hydrolase</keyword>
<sequence length="278" mass="31568">MVIDYSIWVWLPLLLATILAFTQQHKSSLVLLGIYLIGALIAQKINILGISIIILGLAIAYKTPTLKRNWQIVSYAFIFLWCVALFLHLAPGFNNVKVLDQVITGPHSIPFTMYLNIDKPLIFFGLLLSYPAILGSKLTLNRKAILFTAIPLFSLLLIAWAVGILRLELTIPYWWWLFLLNNLFITCVAEEAFFRGFIQQSLTKHFGWLVGITIASLLFGFAHIGGGLLLVTFATLAGIGYGLVYHYSSRLWVAVLLHFLFNFSHLLFFTYPLMNHYR</sequence>
<feature type="domain" description="CAAX prenyl protease 2/Lysostaphin resistance protein A-like" evidence="2">
    <location>
        <begin position="173"/>
        <end position="263"/>
    </location>
</feature>
<feature type="transmembrane region" description="Helical" evidence="1">
    <location>
        <begin position="113"/>
        <end position="133"/>
    </location>
</feature>
<keyword evidence="3" id="KW-0645">Protease</keyword>
<dbReference type="Pfam" id="PF02517">
    <property type="entry name" value="Rce1-like"/>
    <property type="match status" value="1"/>
</dbReference>
<protein>
    <submittedName>
        <fullName evidence="3">CPBP family intramembrane metalloprotease</fullName>
    </submittedName>
</protein>
<evidence type="ECO:0000313" key="4">
    <source>
        <dbReference type="Proteomes" id="UP001139333"/>
    </source>
</evidence>